<feature type="transmembrane region" description="Helical" evidence="1">
    <location>
        <begin position="21"/>
        <end position="39"/>
    </location>
</feature>
<dbReference type="PANTHER" id="PTHR34980">
    <property type="entry name" value="INNER MEMBRANE PROTEIN-RELATED-RELATED"/>
    <property type="match status" value="1"/>
</dbReference>
<dbReference type="InterPro" id="IPR008523">
    <property type="entry name" value="DUF805"/>
</dbReference>
<name>A0ABU6JXU9_9RHOO</name>
<organism evidence="2 3">
    <name type="scientific">Uliginosibacterium silvisoli</name>
    <dbReference type="NCBI Taxonomy" id="3114758"/>
    <lineage>
        <taxon>Bacteria</taxon>
        <taxon>Pseudomonadati</taxon>
        <taxon>Pseudomonadota</taxon>
        <taxon>Betaproteobacteria</taxon>
        <taxon>Rhodocyclales</taxon>
        <taxon>Zoogloeaceae</taxon>
        <taxon>Uliginosibacterium</taxon>
    </lineage>
</organism>
<dbReference type="Pfam" id="PF05656">
    <property type="entry name" value="DUF805"/>
    <property type="match status" value="1"/>
</dbReference>
<proteinExistence type="predicted"/>
<evidence type="ECO:0000313" key="3">
    <source>
        <dbReference type="Proteomes" id="UP001331561"/>
    </source>
</evidence>
<keyword evidence="1" id="KW-0472">Membrane</keyword>
<dbReference type="EMBL" id="JAYXHS010000001">
    <property type="protein sequence ID" value="MEC5384482.1"/>
    <property type="molecule type" value="Genomic_DNA"/>
</dbReference>
<keyword evidence="1" id="KW-1133">Transmembrane helix</keyword>
<comment type="caution">
    <text evidence="2">The sequence shown here is derived from an EMBL/GenBank/DDBJ whole genome shotgun (WGS) entry which is preliminary data.</text>
</comment>
<evidence type="ECO:0000256" key="1">
    <source>
        <dbReference type="SAM" id="Phobius"/>
    </source>
</evidence>
<accession>A0ABU6JXU9</accession>
<evidence type="ECO:0000313" key="2">
    <source>
        <dbReference type="EMBL" id="MEC5384482.1"/>
    </source>
</evidence>
<sequence length="121" mass="13443">MSMSSGRLYLTLSGRIPRSTFNISLLALAAGFFILYVFMQTVFGLQSTLLLYPFFAWAALAIACKRLHDRGQSVLYLLVLLIPLLGPLWVFVTLCCRAGSEGENQYGEDSLARHADYLTVS</sequence>
<reference evidence="2 3" key="1">
    <citation type="submission" date="2024-01" db="EMBL/GenBank/DDBJ databases">
        <title>Uliginosibacterium soil sp. nov.</title>
        <authorList>
            <person name="Lv Y."/>
        </authorList>
    </citation>
    <scope>NUCLEOTIDE SEQUENCE [LARGE SCALE GENOMIC DNA]</scope>
    <source>
        <strain evidence="2 3">H3</strain>
    </source>
</reference>
<feature type="transmembrane region" description="Helical" evidence="1">
    <location>
        <begin position="45"/>
        <end position="63"/>
    </location>
</feature>
<dbReference type="RefSeq" id="WP_327597459.1">
    <property type="nucleotide sequence ID" value="NZ_JAYXHS010000001.1"/>
</dbReference>
<gene>
    <name evidence="2" type="ORF">VVD49_02035</name>
</gene>
<dbReference type="Proteomes" id="UP001331561">
    <property type="component" value="Unassembled WGS sequence"/>
</dbReference>
<dbReference type="PANTHER" id="PTHR34980:SF3">
    <property type="entry name" value="BLR8105 PROTEIN"/>
    <property type="match status" value="1"/>
</dbReference>
<protein>
    <submittedName>
        <fullName evidence="2">DUF805 domain-containing protein</fullName>
    </submittedName>
</protein>
<feature type="transmembrane region" description="Helical" evidence="1">
    <location>
        <begin position="75"/>
        <end position="94"/>
    </location>
</feature>
<keyword evidence="3" id="KW-1185">Reference proteome</keyword>
<keyword evidence="1" id="KW-0812">Transmembrane</keyword>